<evidence type="ECO:0000256" key="3">
    <source>
        <dbReference type="ARBA" id="ARBA00022475"/>
    </source>
</evidence>
<keyword evidence="8" id="KW-0282">Flagellum</keyword>
<proteinExistence type="inferred from homology"/>
<evidence type="ECO:0000256" key="4">
    <source>
        <dbReference type="ARBA" id="ARBA00022692"/>
    </source>
</evidence>
<evidence type="ECO:0000256" key="5">
    <source>
        <dbReference type="ARBA" id="ARBA00022989"/>
    </source>
</evidence>
<keyword evidence="8" id="KW-0966">Cell projection</keyword>
<protein>
    <submittedName>
        <fullName evidence="8">Flagellar biosynthetic protein FliR</fullName>
    </submittedName>
</protein>
<keyword evidence="6 7" id="KW-0472">Membrane</keyword>
<gene>
    <name evidence="8" type="ORF">Ami3637_05755</name>
</gene>
<keyword evidence="3" id="KW-1003">Cell membrane</keyword>
<evidence type="ECO:0000256" key="1">
    <source>
        <dbReference type="ARBA" id="ARBA00004651"/>
    </source>
</evidence>
<evidence type="ECO:0000313" key="8">
    <source>
        <dbReference type="EMBL" id="QHI71962.1"/>
    </source>
</evidence>
<dbReference type="Pfam" id="PF01311">
    <property type="entry name" value="Bac_export_1"/>
    <property type="match status" value="1"/>
</dbReference>
<dbReference type="EMBL" id="CP047591">
    <property type="protein sequence ID" value="QHI71962.1"/>
    <property type="molecule type" value="Genomic_DNA"/>
</dbReference>
<feature type="transmembrane region" description="Helical" evidence="7">
    <location>
        <begin position="12"/>
        <end position="30"/>
    </location>
</feature>
<keyword evidence="5 7" id="KW-1133">Transmembrane helix</keyword>
<keyword evidence="8" id="KW-0969">Cilium</keyword>
<dbReference type="PANTHER" id="PTHR30065">
    <property type="entry name" value="FLAGELLAR BIOSYNTHETIC PROTEIN FLIR"/>
    <property type="match status" value="1"/>
</dbReference>
<dbReference type="PANTHER" id="PTHR30065:SF1">
    <property type="entry name" value="SURFACE PRESENTATION OF ANTIGENS PROTEIN SPAR"/>
    <property type="match status" value="1"/>
</dbReference>
<dbReference type="GO" id="GO:0005886">
    <property type="term" value="C:plasma membrane"/>
    <property type="evidence" value="ECO:0007669"/>
    <property type="project" value="UniProtKB-SubCell"/>
</dbReference>
<accession>A0A6P1MD71</accession>
<name>A0A6P1MD71_9FIRM</name>
<dbReference type="InterPro" id="IPR002010">
    <property type="entry name" value="T3SS_IM_R"/>
</dbReference>
<feature type="transmembrane region" description="Helical" evidence="7">
    <location>
        <begin position="217"/>
        <end position="239"/>
    </location>
</feature>
<reference evidence="8 9" key="1">
    <citation type="submission" date="2020-01" db="EMBL/GenBank/DDBJ databases">
        <title>Genomic analysis of Aminipila sp. CBA3637.</title>
        <authorList>
            <person name="Kim Y.B."/>
            <person name="Roh S.W."/>
        </authorList>
    </citation>
    <scope>NUCLEOTIDE SEQUENCE [LARGE SCALE GENOMIC DNA]</scope>
    <source>
        <strain evidence="8 9">CBA3637</strain>
    </source>
</reference>
<dbReference type="PRINTS" id="PR00953">
    <property type="entry name" value="TYPE3IMRPROT"/>
</dbReference>
<feature type="transmembrane region" description="Helical" evidence="7">
    <location>
        <begin position="127"/>
        <end position="150"/>
    </location>
</feature>
<comment type="subcellular location">
    <subcellularLocation>
        <location evidence="1">Cell membrane</location>
        <topology evidence="1">Multi-pass membrane protein</topology>
    </subcellularLocation>
</comment>
<feature type="transmembrane region" description="Helical" evidence="7">
    <location>
        <begin position="42"/>
        <end position="67"/>
    </location>
</feature>
<dbReference type="AlphaFoldDB" id="A0A6P1MD71"/>
<keyword evidence="9" id="KW-1185">Reference proteome</keyword>
<evidence type="ECO:0000256" key="7">
    <source>
        <dbReference type="SAM" id="Phobius"/>
    </source>
</evidence>
<evidence type="ECO:0000256" key="6">
    <source>
        <dbReference type="ARBA" id="ARBA00023136"/>
    </source>
</evidence>
<sequence>MQQFLQIDNLTAFGLIFMRMLGCIAFNPILGRRSVPVIMKAGMSLMLAILIYSYSDISAIGVINSTVEYITLALKEFCVGFVIGFIVSLFAYIIILGGEVIDMQMGLSMSKVYDPGSNVSMSLNATFYNILFMLMFFSMNGHLTLFKLFLELEKAIPYGHVLLGKDVAANVISVFCQCTVLGMKLAMPMVALQFLLEMAFGVMMRNIPQINVIMINIQAKIFVGFIFLIIIFTPTMSFVEGMIDQLFSAIVQVAKLMG</sequence>
<dbReference type="RefSeq" id="WP_162361732.1">
    <property type="nucleotide sequence ID" value="NZ_CP047591.1"/>
</dbReference>
<evidence type="ECO:0000313" key="9">
    <source>
        <dbReference type="Proteomes" id="UP000463883"/>
    </source>
</evidence>
<organism evidence="8 9">
    <name type="scientific">Aminipila terrae</name>
    <dbReference type="NCBI Taxonomy" id="2697030"/>
    <lineage>
        <taxon>Bacteria</taxon>
        <taxon>Bacillati</taxon>
        <taxon>Bacillota</taxon>
        <taxon>Clostridia</taxon>
        <taxon>Peptostreptococcales</taxon>
        <taxon>Anaerovoracaceae</taxon>
        <taxon>Aminipila</taxon>
    </lineage>
</organism>
<dbReference type="KEGG" id="amic:Ami3637_05755"/>
<evidence type="ECO:0000256" key="2">
    <source>
        <dbReference type="ARBA" id="ARBA00009772"/>
    </source>
</evidence>
<dbReference type="Proteomes" id="UP000463883">
    <property type="component" value="Chromosome"/>
</dbReference>
<comment type="similarity">
    <text evidence="2">Belongs to the FliR/MopE/SpaR family.</text>
</comment>
<keyword evidence="4 7" id="KW-0812">Transmembrane</keyword>
<feature type="transmembrane region" description="Helical" evidence="7">
    <location>
        <begin position="79"/>
        <end position="101"/>
    </location>
</feature>
<dbReference type="GO" id="GO:0006605">
    <property type="term" value="P:protein targeting"/>
    <property type="evidence" value="ECO:0007669"/>
    <property type="project" value="InterPro"/>
</dbReference>